<sequence>MPQWESVRKIKEGLIRTDLFAFLTTTPNAIVEPIHQKAMPVLLTEGGEIDTWPTAPWDVAKVLQRALPEDRMVLLPSGG</sequence>
<accession>A0A7W8UBJ7</accession>
<evidence type="ECO:0000313" key="1">
    <source>
        <dbReference type="EMBL" id="MBB5536365.1"/>
    </source>
</evidence>
<dbReference type="InterPro" id="IPR036590">
    <property type="entry name" value="SRAP-like"/>
</dbReference>
<dbReference type="EMBL" id="JACHBK010000006">
    <property type="protein sequence ID" value="MBB5536365.1"/>
    <property type="molecule type" value="Genomic_DNA"/>
</dbReference>
<comment type="caution">
    <text evidence="1">The sequence shown here is derived from an EMBL/GenBank/DDBJ whole genome shotgun (WGS) entry which is preliminary data.</text>
</comment>
<organism evidence="1 2">
    <name type="scientific">Rhizobium giardinii</name>
    <dbReference type="NCBI Taxonomy" id="56731"/>
    <lineage>
        <taxon>Bacteria</taxon>
        <taxon>Pseudomonadati</taxon>
        <taxon>Pseudomonadota</taxon>
        <taxon>Alphaproteobacteria</taxon>
        <taxon>Hyphomicrobiales</taxon>
        <taxon>Rhizobiaceae</taxon>
        <taxon>Rhizobium/Agrobacterium group</taxon>
        <taxon>Rhizobium</taxon>
    </lineage>
</organism>
<dbReference type="Gene3D" id="3.90.1680.20">
    <property type="match status" value="1"/>
</dbReference>
<evidence type="ECO:0000313" key="2">
    <source>
        <dbReference type="Proteomes" id="UP000585507"/>
    </source>
</evidence>
<keyword evidence="2" id="KW-1185">Reference proteome</keyword>
<gene>
    <name evidence="1" type="ORF">GGD55_003072</name>
</gene>
<protein>
    <submittedName>
        <fullName evidence="1">Putative SOS response-associated peptidase YedK</fullName>
    </submittedName>
</protein>
<dbReference type="RefSeq" id="WP_018328326.1">
    <property type="nucleotide sequence ID" value="NZ_JACHBK010000006.1"/>
</dbReference>
<proteinExistence type="predicted"/>
<dbReference type="SUPFAM" id="SSF143081">
    <property type="entry name" value="BB1717-like"/>
    <property type="match status" value="1"/>
</dbReference>
<reference evidence="1 2" key="1">
    <citation type="submission" date="2020-08" db="EMBL/GenBank/DDBJ databases">
        <title>Genomic Encyclopedia of Type Strains, Phase IV (KMG-V): Genome sequencing to study the core and pangenomes of soil and plant-associated prokaryotes.</title>
        <authorList>
            <person name="Whitman W."/>
        </authorList>
    </citation>
    <scope>NUCLEOTIDE SEQUENCE [LARGE SCALE GENOMIC DNA]</scope>
    <source>
        <strain evidence="1 2">SEMIA 4084</strain>
    </source>
</reference>
<dbReference type="AlphaFoldDB" id="A0A7W8UBJ7"/>
<dbReference type="Proteomes" id="UP000585507">
    <property type="component" value="Unassembled WGS sequence"/>
</dbReference>
<name>A0A7W8UBJ7_9HYPH</name>